<keyword evidence="2" id="KW-0805">Transcription regulation</keyword>
<dbReference type="GO" id="GO:0000160">
    <property type="term" value="P:phosphorelay signal transduction system"/>
    <property type="evidence" value="ECO:0007669"/>
    <property type="project" value="InterPro"/>
</dbReference>
<name>A0A2P8D553_9ACTN</name>
<dbReference type="InterPro" id="IPR016032">
    <property type="entry name" value="Sig_transdc_resp-reg_C-effctor"/>
</dbReference>
<evidence type="ECO:0000313" key="9">
    <source>
        <dbReference type="Proteomes" id="UP000240542"/>
    </source>
</evidence>
<comment type="caution">
    <text evidence="8">The sequence shown here is derived from an EMBL/GenBank/DDBJ whole genome shotgun (WGS) entry which is preliminary data.</text>
</comment>
<feature type="modified residue" description="4-aspartylphosphate" evidence="5">
    <location>
        <position position="54"/>
    </location>
</feature>
<evidence type="ECO:0000259" key="6">
    <source>
        <dbReference type="PROSITE" id="PS50043"/>
    </source>
</evidence>
<dbReference type="Gene3D" id="3.40.50.2300">
    <property type="match status" value="1"/>
</dbReference>
<keyword evidence="3" id="KW-0238">DNA-binding</keyword>
<keyword evidence="4" id="KW-0804">Transcription</keyword>
<dbReference type="Pfam" id="PF00072">
    <property type="entry name" value="Response_reg"/>
    <property type="match status" value="1"/>
</dbReference>
<dbReference type="PROSITE" id="PS50043">
    <property type="entry name" value="HTH_LUXR_2"/>
    <property type="match status" value="1"/>
</dbReference>
<dbReference type="PANTHER" id="PTHR43214:SF24">
    <property type="entry name" value="TRANSCRIPTIONAL REGULATORY PROTEIN NARL-RELATED"/>
    <property type="match status" value="1"/>
</dbReference>
<keyword evidence="9" id="KW-1185">Reference proteome</keyword>
<protein>
    <submittedName>
        <fullName evidence="8">LuxR family two component transcriptional regulator</fullName>
    </submittedName>
</protein>
<dbReference type="GO" id="GO:0006355">
    <property type="term" value="P:regulation of DNA-templated transcription"/>
    <property type="evidence" value="ECO:0007669"/>
    <property type="project" value="InterPro"/>
</dbReference>
<dbReference type="SMART" id="SM00448">
    <property type="entry name" value="REC"/>
    <property type="match status" value="1"/>
</dbReference>
<dbReference type="PRINTS" id="PR00038">
    <property type="entry name" value="HTHLUXR"/>
</dbReference>
<dbReference type="SUPFAM" id="SSF46894">
    <property type="entry name" value="C-terminal effector domain of the bipartite response regulators"/>
    <property type="match status" value="1"/>
</dbReference>
<organism evidence="8 9">
    <name type="scientific">Murinocardiopsis flavida</name>
    <dbReference type="NCBI Taxonomy" id="645275"/>
    <lineage>
        <taxon>Bacteria</taxon>
        <taxon>Bacillati</taxon>
        <taxon>Actinomycetota</taxon>
        <taxon>Actinomycetes</taxon>
        <taxon>Streptosporangiales</taxon>
        <taxon>Nocardiopsidaceae</taxon>
        <taxon>Murinocardiopsis</taxon>
    </lineage>
</organism>
<dbReference type="Proteomes" id="UP000240542">
    <property type="component" value="Unassembled WGS sequence"/>
</dbReference>
<evidence type="ECO:0000256" key="2">
    <source>
        <dbReference type="ARBA" id="ARBA00023015"/>
    </source>
</evidence>
<dbReference type="PANTHER" id="PTHR43214">
    <property type="entry name" value="TWO-COMPONENT RESPONSE REGULATOR"/>
    <property type="match status" value="1"/>
</dbReference>
<dbReference type="CDD" id="cd17535">
    <property type="entry name" value="REC_NarL-like"/>
    <property type="match status" value="1"/>
</dbReference>
<dbReference type="InterPro" id="IPR058245">
    <property type="entry name" value="NreC/VraR/RcsB-like_REC"/>
</dbReference>
<dbReference type="RefSeq" id="WP_106585348.1">
    <property type="nucleotide sequence ID" value="NZ_PYGA01000018.1"/>
</dbReference>
<dbReference type="SUPFAM" id="SSF52172">
    <property type="entry name" value="CheY-like"/>
    <property type="match status" value="1"/>
</dbReference>
<sequence>MIRVLVADDQDAVRTGLVLILGGAADITVIGEAGDGERAVELARTLKPDVLVMDVRMPHKDGITATRELQGSTDVLILTTFDMDEYVFGALRAGAAGFLLKSADGDTLLHAIRLIASGDGLISPAVTRRLIASFAGPGEKSASEPRLDSLTDREIEVLSCIGHGLSNQEISVNLEIAEATAKTHVSRILTKLGLRSRVQAAILAQQLD</sequence>
<dbReference type="InterPro" id="IPR000792">
    <property type="entry name" value="Tscrpt_reg_LuxR_C"/>
</dbReference>
<dbReference type="OrthoDB" id="9808843at2"/>
<dbReference type="AlphaFoldDB" id="A0A2P8D553"/>
<proteinExistence type="predicted"/>
<evidence type="ECO:0000256" key="4">
    <source>
        <dbReference type="ARBA" id="ARBA00023163"/>
    </source>
</evidence>
<accession>A0A2P8D553</accession>
<dbReference type="GO" id="GO:0003677">
    <property type="term" value="F:DNA binding"/>
    <property type="evidence" value="ECO:0007669"/>
    <property type="project" value="UniProtKB-KW"/>
</dbReference>
<dbReference type="InterPro" id="IPR001789">
    <property type="entry name" value="Sig_transdc_resp-reg_receiver"/>
</dbReference>
<evidence type="ECO:0000256" key="3">
    <source>
        <dbReference type="ARBA" id="ARBA00023125"/>
    </source>
</evidence>
<feature type="domain" description="HTH luxR-type" evidence="6">
    <location>
        <begin position="143"/>
        <end position="208"/>
    </location>
</feature>
<evidence type="ECO:0000256" key="5">
    <source>
        <dbReference type="PROSITE-ProRule" id="PRU00169"/>
    </source>
</evidence>
<dbReference type="PROSITE" id="PS50110">
    <property type="entry name" value="RESPONSE_REGULATORY"/>
    <property type="match status" value="1"/>
</dbReference>
<evidence type="ECO:0000313" key="8">
    <source>
        <dbReference type="EMBL" id="PSK92344.1"/>
    </source>
</evidence>
<evidence type="ECO:0000256" key="1">
    <source>
        <dbReference type="ARBA" id="ARBA00022553"/>
    </source>
</evidence>
<gene>
    <name evidence="8" type="ORF">CLV63_118105</name>
</gene>
<dbReference type="EMBL" id="PYGA01000018">
    <property type="protein sequence ID" value="PSK92344.1"/>
    <property type="molecule type" value="Genomic_DNA"/>
</dbReference>
<dbReference type="CDD" id="cd06170">
    <property type="entry name" value="LuxR_C_like"/>
    <property type="match status" value="1"/>
</dbReference>
<dbReference type="InterPro" id="IPR011006">
    <property type="entry name" value="CheY-like_superfamily"/>
</dbReference>
<dbReference type="SMART" id="SM00421">
    <property type="entry name" value="HTH_LUXR"/>
    <property type="match status" value="1"/>
</dbReference>
<reference evidence="8 9" key="1">
    <citation type="submission" date="2018-03" db="EMBL/GenBank/DDBJ databases">
        <title>Genomic Encyclopedia of Archaeal and Bacterial Type Strains, Phase II (KMG-II): from individual species to whole genera.</title>
        <authorList>
            <person name="Goeker M."/>
        </authorList>
    </citation>
    <scope>NUCLEOTIDE SEQUENCE [LARGE SCALE GENOMIC DNA]</scope>
    <source>
        <strain evidence="8 9">DSM 45312</strain>
    </source>
</reference>
<dbReference type="Pfam" id="PF00196">
    <property type="entry name" value="GerE"/>
    <property type="match status" value="1"/>
</dbReference>
<evidence type="ECO:0000259" key="7">
    <source>
        <dbReference type="PROSITE" id="PS50110"/>
    </source>
</evidence>
<dbReference type="InterPro" id="IPR039420">
    <property type="entry name" value="WalR-like"/>
</dbReference>
<feature type="domain" description="Response regulatory" evidence="7">
    <location>
        <begin position="3"/>
        <end position="116"/>
    </location>
</feature>
<keyword evidence="1 5" id="KW-0597">Phosphoprotein</keyword>